<keyword evidence="3" id="KW-0732">Signal</keyword>
<name>A0ABD5YX77_9EURY</name>
<dbReference type="InterPro" id="IPR006059">
    <property type="entry name" value="SBP"/>
</dbReference>
<evidence type="ECO:0000256" key="3">
    <source>
        <dbReference type="ARBA" id="ARBA00022729"/>
    </source>
</evidence>
<keyword evidence="6" id="KW-1185">Reference proteome</keyword>
<dbReference type="EMBL" id="JBHTAR010000001">
    <property type="protein sequence ID" value="MFC7197962.1"/>
    <property type="molecule type" value="Genomic_DNA"/>
</dbReference>
<protein>
    <submittedName>
        <fullName evidence="5">Extracellular solute-binding protein</fullName>
    </submittedName>
</protein>
<dbReference type="PANTHER" id="PTHR43649">
    <property type="entry name" value="ARABINOSE-BINDING PROTEIN-RELATED"/>
    <property type="match status" value="1"/>
</dbReference>
<dbReference type="PANTHER" id="PTHR43649:SF34">
    <property type="entry name" value="ABC TRANSPORTER PERIPLASMIC-BINDING PROTEIN YCJN-RELATED"/>
    <property type="match status" value="1"/>
</dbReference>
<evidence type="ECO:0000256" key="2">
    <source>
        <dbReference type="ARBA" id="ARBA00022448"/>
    </source>
</evidence>
<dbReference type="AlphaFoldDB" id="A0ABD5YX77"/>
<dbReference type="Proteomes" id="UP001596447">
    <property type="component" value="Unassembled WGS sequence"/>
</dbReference>
<dbReference type="RefSeq" id="WP_382267641.1">
    <property type="nucleotide sequence ID" value="NZ_JBHTAR010000001.1"/>
</dbReference>
<organism evidence="5 6">
    <name type="scientific">Halospeciosus flavus</name>
    <dbReference type="NCBI Taxonomy" id="3032283"/>
    <lineage>
        <taxon>Archaea</taxon>
        <taxon>Methanobacteriati</taxon>
        <taxon>Methanobacteriota</taxon>
        <taxon>Stenosarchaea group</taxon>
        <taxon>Halobacteria</taxon>
        <taxon>Halobacteriales</taxon>
        <taxon>Halobacteriaceae</taxon>
        <taxon>Halospeciosus</taxon>
    </lineage>
</organism>
<dbReference type="Pfam" id="PF13416">
    <property type="entry name" value="SBP_bac_8"/>
    <property type="match status" value="1"/>
</dbReference>
<sequence length="479" mass="52826">MGDDNGHTSNDGPTTKRRGFLAATGAAGVASIAGCSSGGGGGETTTPPKDVEPASEINFISESTPPSVAIKGIVDEFQKQTGITVNMTLVPFNNYSEKIASDLTSKSGNYQAFYVDPYVVGAKYYPYIQSLDPFINSDDWADVPKGVNDFIDSHLDACGRYGDGRLRAFPYDCPTMMWVYRDDIINKYKEQAEKDLGFPFEPGPERTWQEYFEMAKWMNENVDEVPYGTGHQAKQHDSLQCDFHNVFWAHGAEDFTGYNGKPGDEVPKSDKITPTFAETGVGAAEFYKNLIDIAHPGSTTWTWSGVGQAFAQGKIAMCPEWHEFNAMFTNPDQSQVADKVSWSLLPQGDKRSANIYGGSGIGINKFASDAEKKAAWKFITWATSPEIQLRILKKTGGTPTRNSVYNMEEVKQAAQASSEESQYPNVVPPVREAWKDSNVGLRPHIPQWPELDKILYTEVSKMINDKKSPKAAMQSIDSS</sequence>
<reference evidence="5 6" key="1">
    <citation type="journal article" date="2019" name="Int. J. Syst. Evol. Microbiol.">
        <title>The Global Catalogue of Microorganisms (GCM) 10K type strain sequencing project: providing services to taxonomists for standard genome sequencing and annotation.</title>
        <authorList>
            <consortium name="The Broad Institute Genomics Platform"/>
            <consortium name="The Broad Institute Genome Sequencing Center for Infectious Disease"/>
            <person name="Wu L."/>
            <person name="Ma J."/>
        </authorList>
    </citation>
    <scope>NUCLEOTIDE SEQUENCE [LARGE SCALE GENOMIC DNA]</scope>
    <source>
        <strain evidence="5 6">XZGYJ-43</strain>
    </source>
</reference>
<evidence type="ECO:0000313" key="5">
    <source>
        <dbReference type="EMBL" id="MFC7197962.1"/>
    </source>
</evidence>
<accession>A0ABD5YX77</accession>
<comment type="similarity">
    <text evidence="1">Belongs to the bacterial solute-binding protein 1 family.</text>
</comment>
<proteinExistence type="inferred from homology"/>
<dbReference type="Gene3D" id="3.40.190.10">
    <property type="entry name" value="Periplasmic binding protein-like II"/>
    <property type="match status" value="2"/>
</dbReference>
<comment type="caution">
    <text evidence="5">The sequence shown here is derived from an EMBL/GenBank/DDBJ whole genome shotgun (WGS) entry which is preliminary data.</text>
</comment>
<feature type="region of interest" description="Disordered" evidence="4">
    <location>
        <begin position="1"/>
        <end position="20"/>
    </location>
</feature>
<keyword evidence="2" id="KW-0813">Transport</keyword>
<dbReference type="InterPro" id="IPR050490">
    <property type="entry name" value="Bact_solute-bd_prot1"/>
</dbReference>
<evidence type="ECO:0000256" key="4">
    <source>
        <dbReference type="SAM" id="MobiDB-lite"/>
    </source>
</evidence>
<dbReference type="SUPFAM" id="SSF53850">
    <property type="entry name" value="Periplasmic binding protein-like II"/>
    <property type="match status" value="1"/>
</dbReference>
<evidence type="ECO:0000313" key="6">
    <source>
        <dbReference type="Proteomes" id="UP001596447"/>
    </source>
</evidence>
<gene>
    <name evidence="5" type="ORF">ACFQJ9_00315</name>
</gene>
<evidence type="ECO:0000256" key="1">
    <source>
        <dbReference type="ARBA" id="ARBA00008520"/>
    </source>
</evidence>